<accession>A0A5A7NV99</accession>
<organism evidence="2 3">
    <name type="scientific">Zafaria cholistanensis</name>
    <dbReference type="NCBI Taxonomy" id="1682741"/>
    <lineage>
        <taxon>Bacteria</taxon>
        <taxon>Bacillati</taxon>
        <taxon>Actinomycetota</taxon>
        <taxon>Actinomycetes</taxon>
        <taxon>Micrococcales</taxon>
        <taxon>Micrococcaceae</taxon>
        <taxon>Zafaria</taxon>
    </lineage>
</organism>
<feature type="transmembrane region" description="Helical" evidence="1">
    <location>
        <begin position="12"/>
        <end position="34"/>
    </location>
</feature>
<feature type="transmembrane region" description="Helical" evidence="1">
    <location>
        <begin position="40"/>
        <end position="59"/>
    </location>
</feature>
<gene>
    <name evidence="2" type="ORF">NCCP1664_25320</name>
</gene>
<evidence type="ECO:0000256" key="1">
    <source>
        <dbReference type="SAM" id="Phobius"/>
    </source>
</evidence>
<reference evidence="2 3" key="1">
    <citation type="submission" date="2019-09" db="EMBL/GenBank/DDBJ databases">
        <title>Arthrobacter zafarii sp. nov., a moderately thermotolerant and halotolerant actinobacterium isolated from Cholistan desert soil of Pakistan.</title>
        <authorList>
            <person name="Amin A."/>
            <person name="Ahmed I."/>
            <person name="Khalid N."/>
            <person name="Schumann P."/>
            <person name="Busse H.J."/>
            <person name="Khan I.U."/>
            <person name="Li S."/>
            <person name="Li W.J."/>
        </authorList>
    </citation>
    <scope>NUCLEOTIDE SEQUENCE [LARGE SCALE GENOMIC DNA]</scope>
    <source>
        <strain evidence="2 3">NCCP-1664</strain>
    </source>
</reference>
<comment type="caution">
    <text evidence="2">The sequence shown here is derived from an EMBL/GenBank/DDBJ whole genome shotgun (WGS) entry which is preliminary data.</text>
</comment>
<keyword evidence="1" id="KW-1133">Transmembrane helix</keyword>
<keyword evidence="1" id="KW-0472">Membrane</keyword>
<evidence type="ECO:0000313" key="3">
    <source>
        <dbReference type="Proteomes" id="UP000325307"/>
    </source>
</evidence>
<protein>
    <recommendedName>
        <fullName evidence="4">DUF2568 domain-containing protein</fullName>
    </recommendedName>
</protein>
<dbReference type="InterPro" id="IPR021214">
    <property type="entry name" value="DUF2568"/>
</dbReference>
<keyword evidence="1" id="KW-0812">Transmembrane</keyword>
<evidence type="ECO:0000313" key="2">
    <source>
        <dbReference type="EMBL" id="GER24037.1"/>
    </source>
</evidence>
<name>A0A5A7NV99_9MICC</name>
<sequence>MTGAGGNGLLALNMVVAFVLELALFFALAAWAMLSFPQAPVAAVLVTVAVLAVFWGMFLSPKARFRARWPGHPMVAGVLAGAGALALAVVGLAGWAAGLAVLGALKIVLAAAAGRAGDGSQWA</sequence>
<evidence type="ECO:0008006" key="4">
    <source>
        <dbReference type="Google" id="ProtNLM"/>
    </source>
</evidence>
<proteinExistence type="predicted"/>
<dbReference type="Proteomes" id="UP000325307">
    <property type="component" value="Unassembled WGS sequence"/>
</dbReference>
<dbReference type="Pfam" id="PF10823">
    <property type="entry name" value="DUF2568"/>
    <property type="match status" value="1"/>
</dbReference>
<dbReference type="AlphaFoldDB" id="A0A5A7NV99"/>
<keyword evidence="3" id="KW-1185">Reference proteome</keyword>
<dbReference type="EMBL" id="BKDJ01000015">
    <property type="protein sequence ID" value="GER24037.1"/>
    <property type="molecule type" value="Genomic_DNA"/>
</dbReference>
<dbReference type="RefSeq" id="WP_149957631.1">
    <property type="nucleotide sequence ID" value="NZ_BKDJ01000015.1"/>
</dbReference>
<feature type="transmembrane region" description="Helical" evidence="1">
    <location>
        <begin position="71"/>
        <end position="89"/>
    </location>
</feature>